<dbReference type="RefSeq" id="WP_091407600.1">
    <property type="nucleotide sequence ID" value="NZ_FOAB01000003.1"/>
</dbReference>
<evidence type="ECO:0000313" key="2">
    <source>
        <dbReference type="EMBL" id="SEL12269.1"/>
    </source>
</evidence>
<feature type="transmembrane region" description="Helical" evidence="1">
    <location>
        <begin position="53"/>
        <end position="75"/>
    </location>
</feature>
<dbReference type="Proteomes" id="UP000198521">
    <property type="component" value="Unassembled WGS sequence"/>
</dbReference>
<protein>
    <submittedName>
        <fullName evidence="2">Uncharacterized protein</fullName>
    </submittedName>
</protein>
<organism evidence="2 3">
    <name type="scientific">Aquimarina amphilecti</name>
    <dbReference type="NCBI Taxonomy" id="1038014"/>
    <lineage>
        <taxon>Bacteria</taxon>
        <taxon>Pseudomonadati</taxon>
        <taxon>Bacteroidota</taxon>
        <taxon>Flavobacteriia</taxon>
        <taxon>Flavobacteriales</taxon>
        <taxon>Flavobacteriaceae</taxon>
        <taxon>Aquimarina</taxon>
    </lineage>
</organism>
<dbReference type="STRING" id="1038014.SAMN04487910_1785"/>
<keyword evidence="3" id="KW-1185">Reference proteome</keyword>
<reference evidence="2 3" key="1">
    <citation type="submission" date="2016-10" db="EMBL/GenBank/DDBJ databases">
        <authorList>
            <person name="de Groot N.N."/>
        </authorList>
    </citation>
    <scope>NUCLEOTIDE SEQUENCE [LARGE SCALE GENOMIC DNA]</scope>
    <source>
        <strain evidence="2 3">DSM 25232</strain>
    </source>
</reference>
<evidence type="ECO:0000313" key="3">
    <source>
        <dbReference type="Proteomes" id="UP000198521"/>
    </source>
</evidence>
<name>A0A1H7MMG3_AQUAM</name>
<keyword evidence="1" id="KW-0472">Membrane</keyword>
<proteinExistence type="predicted"/>
<gene>
    <name evidence="2" type="ORF">SAMN04487910_1785</name>
</gene>
<dbReference type="EMBL" id="FOAB01000003">
    <property type="protein sequence ID" value="SEL12269.1"/>
    <property type="molecule type" value="Genomic_DNA"/>
</dbReference>
<evidence type="ECO:0000256" key="1">
    <source>
        <dbReference type="SAM" id="Phobius"/>
    </source>
</evidence>
<keyword evidence="1" id="KW-0812">Transmembrane</keyword>
<dbReference type="OrthoDB" id="1163435at2"/>
<dbReference type="AlphaFoldDB" id="A0A1H7MMG3"/>
<sequence length="84" mass="9838">MFRSIVSSKKYWSSVILLGLVFIVLYSVIEHLMQYGGLAFDIFMEEKINDGLWVRYVASRVIGGLTYGMILGYYFELRKRKSNR</sequence>
<feature type="transmembrane region" description="Helical" evidence="1">
    <location>
        <begin position="12"/>
        <end position="33"/>
    </location>
</feature>
<keyword evidence="1" id="KW-1133">Transmembrane helix</keyword>
<accession>A0A1H7MMG3</accession>